<organism evidence="5 6">
    <name type="scientific">Salinicola rhizosphaerae</name>
    <dbReference type="NCBI Taxonomy" id="1443141"/>
    <lineage>
        <taxon>Bacteria</taxon>
        <taxon>Pseudomonadati</taxon>
        <taxon>Pseudomonadota</taxon>
        <taxon>Gammaproteobacteria</taxon>
        <taxon>Oceanospirillales</taxon>
        <taxon>Halomonadaceae</taxon>
        <taxon>Salinicola</taxon>
    </lineage>
</organism>
<dbReference type="Gene3D" id="2.60.120.10">
    <property type="entry name" value="Jelly Rolls"/>
    <property type="match status" value="1"/>
</dbReference>
<dbReference type="PANTHER" id="PTHR24567:SF26">
    <property type="entry name" value="REGULATORY PROTEIN YEIL"/>
    <property type="match status" value="1"/>
</dbReference>
<evidence type="ECO:0000313" key="6">
    <source>
        <dbReference type="Proteomes" id="UP000646745"/>
    </source>
</evidence>
<dbReference type="Proteomes" id="UP000646745">
    <property type="component" value="Unassembled WGS sequence"/>
</dbReference>
<dbReference type="SUPFAM" id="SSF51206">
    <property type="entry name" value="cAMP-binding domain-like"/>
    <property type="match status" value="1"/>
</dbReference>
<dbReference type="RefSeq" id="WP_189446198.1">
    <property type="nucleotide sequence ID" value="NZ_BMZI01000010.1"/>
</dbReference>
<name>A0ABQ3EDG6_9GAMM</name>
<comment type="caution">
    <text evidence="5">The sequence shown here is derived from an EMBL/GenBank/DDBJ whole genome shotgun (WGS) entry which is preliminary data.</text>
</comment>
<evidence type="ECO:0000256" key="3">
    <source>
        <dbReference type="ARBA" id="ARBA00023163"/>
    </source>
</evidence>
<dbReference type="InterPro" id="IPR000595">
    <property type="entry name" value="cNMP-bd_dom"/>
</dbReference>
<evidence type="ECO:0000256" key="2">
    <source>
        <dbReference type="ARBA" id="ARBA00023125"/>
    </source>
</evidence>
<dbReference type="InterPro" id="IPR036388">
    <property type="entry name" value="WH-like_DNA-bd_sf"/>
</dbReference>
<dbReference type="PROSITE" id="PS51063">
    <property type="entry name" value="HTH_CRP_2"/>
    <property type="match status" value="1"/>
</dbReference>
<sequence>MSKHHSCLVRQFESHENLEEDEIELLLRLERSPERFEAEQDLWRAGEGPADELAVMSKGWAYGYVDHPDGKRTINDIYLPGDVIGLHEYPLDSHQTSVRALKESTICRFPHKHLDDIFELSPKLTRMFFKVACLQQVILINRTLHTYHQAADHRVAHFMCEMYARLARTNPDLANKFNLPLTQEHIASTLGMTSVHVSRTISQLSQENLMFRQRDIITIPDLEVLRRFTAFDISQY</sequence>
<keyword evidence="6" id="KW-1185">Reference proteome</keyword>
<dbReference type="CDD" id="cd00038">
    <property type="entry name" value="CAP_ED"/>
    <property type="match status" value="1"/>
</dbReference>
<evidence type="ECO:0000259" key="4">
    <source>
        <dbReference type="PROSITE" id="PS51063"/>
    </source>
</evidence>
<dbReference type="Gene3D" id="1.10.10.10">
    <property type="entry name" value="Winged helix-like DNA-binding domain superfamily/Winged helix DNA-binding domain"/>
    <property type="match status" value="1"/>
</dbReference>
<proteinExistence type="predicted"/>
<accession>A0ABQ3EDG6</accession>
<keyword evidence="1" id="KW-0805">Transcription regulation</keyword>
<dbReference type="InterPro" id="IPR014710">
    <property type="entry name" value="RmlC-like_jellyroll"/>
</dbReference>
<dbReference type="PANTHER" id="PTHR24567">
    <property type="entry name" value="CRP FAMILY TRANSCRIPTIONAL REGULATORY PROTEIN"/>
    <property type="match status" value="1"/>
</dbReference>
<dbReference type="Pfam" id="PF00027">
    <property type="entry name" value="cNMP_binding"/>
    <property type="match status" value="1"/>
</dbReference>
<reference evidence="6" key="1">
    <citation type="journal article" date="2019" name="Int. J. Syst. Evol. Microbiol.">
        <title>The Global Catalogue of Microorganisms (GCM) 10K type strain sequencing project: providing services to taxonomists for standard genome sequencing and annotation.</title>
        <authorList>
            <consortium name="The Broad Institute Genomics Platform"/>
            <consortium name="The Broad Institute Genome Sequencing Center for Infectious Disease"/>
            <person name="Wu L."/>
            <person name="Ma J."/>
        </authorList>
    </citation>
    <scope>NUCLEOTIDE SEQUENCE [LARGE SCALE GENOMIC DNA]</scope>
    <source>
        <strain evidence="6">KCTC 32998</strain>
    </source>
</reference>
<dbReference type="InterPro" id="IPR050397">
    <property type="entry name" value="Env_Response_Regulators"/>
</dbReference>
<evidence type="ECO:0000313" key="5">
    <source>
        <dbReference type="EMBL" id="GHB34225.1"/>
    </source>
</evidence>
<protein>
    <recommendedName>
        <fullName evidence="4">HTH crp-type domain-containing protein</fullName>
    </recommendedName>
</protein>
<evidence type="ECO:0000256" key="1">
    <source>
        <dbReference type="ARBA" id="ARBA00023015"/>
    </source>
</evidence>
<dbReference type="SUPFAM" id="SSF46785">
    <property type="entry name" value="Winged helix' DNA-binding domain"/>
    <property type="match status" value="1"/>
</dbReference>
<dbReference type="InterPro" id="IPR012318">
    <property type="entry name" value="HTH_CRP"/>
</dbReference>
<gene>
    <name evidence="5" type="ORF">GCM10009038_36630</name>
</gene>
<dbReference type="InterPro" id="IPR018490">
    <property type="entry name" value="cNMP-bd_dom_sf"/>
</dbReference>
<dbReference type="Pfam" id="PF13545">
    <property type="entry name" value="HTH_Crp_2"/>
    <property type="match status" value="1"/>
</dbReference>
<dbReference type="SMART" id="SM00419">
    <property type="entry name" value="HTH_CRP"/>
    <property type="match status" value="1"/>
</dbReference>
<dbReference type="InterPro" id="IPR036390">
    <property type="entry name" value="WH_DNA-bd_sf"/>
</dbReference>
<feature type="domain" description="HTH crp-type" evidence="4">
    <location>
        <begin position="149"/>
        <end position="223"/>
    </location>
</feature>
<dbReference type="EMBL" id="BMZI01000010">
    <property type="protein sequence ID" value="GHB34225.1"/>
    <property type="molecule type" value="Genomic_DNA"/>
</dbReference>
<keyword evidence="2" id="KW-0238">DNA-binding</keyword>
<keyword evidence="3" id="KW-0804">Transcription</keyword>